<feature type="compositionally biased region" description="Acidic residues" evidence="1">
    <location>
        <begin position="1170"/>
        <end position="1184"/>
    </location>
</feature>
<dbReference type="SMART" id="SM00558">
    <property type="entry name" value="JmjC"/>
    <property type="match status" value="1"/>
</dbReference>
<feature type="compositionally biased region" description="Polar residues" evidence="1">
    <location>
        <begin position="1275"/>
        <end position="1286"/>
    </location>
</feature>
<dbReference type="STRING" id="93625.A0A409X0M4"/>
<feature type="domain" description="JmjC" evidence="2">
    <location>
        <begin position="247"/>
        <end position="397"/>
    </location>
</feature>
<keyword evidence="4" id="KW-1185">Reference proteome</keyword>
<comment type="caution">
    <text evidence="3">The sequence shown here is derived from an EMBL/GenBank/DDBJ whole genome shotgun (WGS) entry which is preliminary data.</text>
</comment>
<feature type="compositionally biased region" description="Polar residues" evidence="1">
    <location>
        <begin position="1098"/>
        <end position="1123"/>
    </location>
</feature>
<feature type="region of interest" description="Disordered" evidence="1">
    <location>
        <begin position="429"/>
        <end position="449"/>
    </location>
</feature>
<feature type="compositionally biased region" description="Polar residues" evidence="1">
    <location>
        <begin position="1035"/>
        <end position="1046"/>
    </location>
</feature>
<feature type="compositionally biased region" description="Pro residues" evidence="1">
    <location>
        <begin position="1331"/>
        <end position="1355"/>
    </location>
</feature>
<feature type="region of interest" description="Disordered" evidence="1">
    <location>
        <begin position="835"/>
        <end position="854"/>
    </location>
</feature>
<feature type="non-terminal residue" evidence="3">
    <location>
        <position position="1355"/>
    </location>
</feature>
<dbReference type="InParanoid" id="A0A409X0M4"/>
<dbReference type="SUPFAM" id="SSF51197">
    <property type="entry name" value="Clavaminate synthase-like"/>
    <property type="match status" value="1"/>
</dbReference>
<dbReference type="Gene3D" id="2.60.120.650">
    <property type="entry name" value="Cupin"/>
    <property type="match status" value="1"/>
</dbReference>
<feature type="region of interest" description="Disordered" evidence="1">
    <location>
        <begin position="790"/>
        <end position="825"/>
    </location>
</feature>
<sequence>MPTMEQIRAKLMEENKSRPAIFTLATLHEPSSSTPSSSSSSPEQRCKTAPAANSECRDRQACPADAGLALSHHDDGARAADHEPDFINLKLRGGASSFGHPIKMPLASTKGWSLDSLIAHAPGTFHHVDRVSAKLPPDELATKIEQYEQSGRPLVIEGFHTLPSWPKKKFTLDSFVKDAAEDTINARNVHSWTDSKLKLSDFIKKSRTMGPYAQEGETERWYGKDMECPKSWEDWLEKGKAVPTALIRNGPQDMFRYRPKSAPIQTLMCYLGIGDTFTPCHKDLCASSGHNLMCYTEGNGSSFWFMTEGSVAPKASQYFHGLGYELDHENHIITVEELAKAPFSVYILEQKLGDLVLVPPRSCHQVVNSGGITVKTSWSRMTLKGLITAYHHEIPIYRRVCRLETYKVKSTIFHSMICQARELEESMSRPKRKFSASSTTPGTPNMPGRQVHILSKSTYNGPASVLANGLKDLISVADCILAEEYDKINKNMPQMFPGTKRFFDENTVICDFCGGDIFQSFFECRNCVEGGISSGERLHICAGCYAEGRSCECSNMQPIQYGSFQELVDVRQKAVQIVRRYEEREGRSYTAELKLVNDSVPGLFRAACCLYQKRLSATKDTKVCTVRNPGSHIVPHHWALSCKACHHGKCFEHLLEFSKLHSVEALLLYMADKTTNHEKYHTYHLSKSAKFHDSLKALEASQKEGSRHPGYSWLVYNALVYSHCTPVHPQYVKWGWYDNKDFEDESADEGSPPANANSSLVDANPPRVNVSLEVGSNPLSANAIPLVAPNSPINTDLPPVNPGTPPTKRAAPDSTVSSSSESADIEMVESVVRIASSDISPNDDSPDDDIILARPPTKKTKPMAIVPRPTKETVDNNDDIIMRPPQKGRPYVYAPPAPYPLLRRPVRRRLARPRVVESSDDEIDEEEEETRVGPSTSSTLRRRKSHDRLPASTLGQKNVTFIASKLTMTEEKTRRRPSTFSPLKRRKGNDRLPASTSGQKDKHSIARKPLTMTEEETRPGPSKSSTSKQRKSHNRSPASTSVQEATVTVVMRPSTTIASSSATTKKSTTSKIIPSISSSPATALTTRPKTAEAAALNMASTPTEEIRFKSSTTFSGATELSPGTKSTSTTSFASTSSKASTSNDRGKIFTAKSGLVARIGRHRHESIVPDSEEEDSPAIEDSPEESVFVKPQGSSTSTSRTANVPSSKTQSKKHSVRGPQAQVSDSDATMNCFDDGVPSEFPSLEQHQETSTITTHKPDQDPLSKIRFKKHPVPQSAQPSQLNAALQSGPFLEADVDVGYTSTSNLPQPNSGVLPPSSAMDVSPSASSSAPVPPPVPPQLQPQPQPQPQQPQPQP</sequence>
<dbReference type="InterPro" id="IPR003347">
    <property type="entry name" value="JmjC_dom"/>
</dbReference>
<feature type="region of interest" description="Disordered" evidence="1">
    <location>
        <begin position="909"/>
        <end position="1288"/>
    </location>
</feature>
<feature type="region of interest" description="Disordered" evidence="1">
    <location>
        <begin position="26"/>
        <end position="53"/>
    </location>
</feature>
<proteinExistence type="predicted"/>
<feature type="compositionally biased region" description="Low complexity" evidence="1">
    <location>
        <begin position="1053"/>
        <end position="1086"/>
    </location>
</feature>
<evidence type="ECO:0000256" key="1">
    <source>
        <dbReference type="SAM" id="MobiDB-lite"/>
    </source>
</evidence>
<reference evidence="3 4" key="1">
    <citation type="journal article" date="2018" name="Evol. Lett.">
        <title>Horizontal gene cluster transfer increased hallucinogenic mushroom diversity.</title>
        <authorList>
            <person name="Reynolds H.T."/>
            <person name="Vijayakumar V."/>
            <person name="Gluck-Thaler E."/>
            <person name="Korotkin H.B."/>
            <person name="Matheny P.B."/>
            <person name="Slot J.C."/>
        </authorList>
    </citation>
    <scope>NUCLEOTIDE SEQUENCE [LARGE SCALE GENOMIC DNA]</scope>
    <source>
        <strain evidence="3 4">2631</strain>
    </source>
</reference>
<dbReference type="Proteomes" id="UP000283269">
    <property type="component" value="Unassembled WGS sequence"/>
</dbReference>
<feature type="compositionally biased region" description="Low complexity" evidence="1">
    <location>
        <begin position="1124"/>
        <end position="1142"/>
    </location>
</feature>
<evidence type="ECO:0000313" key="4">
    <source>
        <dbReference type="Proteomes" id="UP000283269"/>
    </source>
</evidence>
<evidence type="ECO:0000259" key="2">
    <source>
        <dbReference type="PROSITE" id="PS51184"/>
    </source>
</evidence>
<feature type="region of interest" description="Disordered" evidence="1">
    <location>
        <begin position="869"/>
        <end position="896"/>
    </location>
</feature>
<feature type="compositionally biased region" description="Acidic residues" evidence="1">
    <location>
        <begin position="918"/>
        <end position="929"/>
    </location>
</feature>
<feature type="compositionally biased region" description="Polar residues" evidence="1">
    <location>
        <begin position="1300"/>
        <end position="1311"/>
    </location>
</feature>
<organism evidence="3 4">
    <name type="scientific">Psilocybe cyanescens</name>
    <dbReference type="NCBI Taxonomy" id="93625"/>
    <lineage>
        <taxon>Eukaryota</taxon>
        <taxon>Fungi</taxon>
        <taxon>Dikarya</taxon>
        <taxon>Basidiomycota</taxon>
        <taxon>Agaricomycotina</taxon>
        <taxon>Agaricomycetes</taxon>
        <taxon>Agaricomycetidae</taxon>
        <taxon>Agaricales</taxon>
        <taxon>Agaricineae</taxon>
        <taxon>Strophariaceae</taxon>
        <taxon>Psilocybe</taxon>
    </lineage>
</organism>
<dbReference type="OrthoDB" id="298344at2759"/>
<dbReference type="EMBL" id="NHYD01002895">
    <property type="protein sequence ID" value="PPQ84324.1"/>
    <property type="molecule type" value="Genomic_DNA"/>
</dbReference>
<feature type="compositionally biased region" description="Low complexity" evidence="1">
    <location>
        <begin position="1315"/>
        <end position="1330"/>
    </location>
</feature>
<feature type="region of interest" description="Disordered" evidence="1">
    <location>
        <begin position="1300"/>
        <end position="1355"/>
    </location>
</feature>
<name>A0A409X0M4_PSICY</name>
<accession>A0A409X0M4</accession>
<gene>
    <name evidence="3" type="ORF">CVT25_011598</name>
</gene>
<dbReference type="PROSITE" id="PS51184">
    <property type="entry name" value="JMJC"/>
    <property type="match status" value="1"/>
</dbReference>
<feature type="compositionally biased region" description="Polar residues" evidence="1">
    <location>
        <begin position="1192"/>
        <end position="1209"/>
    </location>
</feature>
<protein>
    <recommendedName>
        <fullName evidence="2">JmjC domain-containing protein</fullName>
    </recommendedName>
</protein>
<feature type="region of interest" description="Disordered" evidence="1">
    <location>
        <begin position="744"/>
        <end position="764"/>
    </location>
</feature>
<feature type="compositionally biased region" description="Low complexity" evidence="1">
    <location>
        <begin position="30"/>
        <end position="42"/>
    </location>
</feature>
<evidence type="ECO:0000313" key="3">
    <source>
        <dbReference type="EMBL" id="PPQ84324.1"/>
    </source>
</evidence>
<dbReference type="Pfam" id="PF02373">
    <property type="entry name" value="JmjC"/>
    <property type="match status" value="1"/>
</dbReference>